<reference evidence="1" key="1">
    <citation type="journal article" date="2021" name="PeerJ">
        <title>Extensive microbial diversity within the chicken gut microbiome revealed by metagenomics and culture.</title>
        <authorList>
            <person name="Gilroy R."/>
            <person name="Ravi A."/>
            <person name="Getino M."/>
            <person name="Pursley I."/>
            <person name="Horton D.L."/>
            <person name="Alikhan N.F."/>
            <person name="Baker D."/>
            <person name="Gharbi K."/>
            <person name="Hall N."/>
            <person name="Watson M."/>
            <person name="Adriaenssens E.M."/>
            <person name="Foster-Nyarko E."/>
            <person name="Jarju S."/>
            <person name="Secka A."/>
            <person name="Antonio M."/>
            <person name="Oren A."/>
            <person name="Chaudhuri R.R."/>
            <person name="La Ragione R."/>
            <person name="Hildebrand F."/>
            <person name="Pallen M.J."/>
        </authorList>
    </citation>
    <scope>NUCLEOTIDE SEQUENCE</scope>
    <source>
        <strain evidence="1">CHK189-11263</strain>
    </source>
</reference>
<organism evidence="1 2">
    <name type="scientific">Candidatus Flavonifractor intestinipullorum</name>
    <dbReference type="NCBI Taxonomy" id="2838587"/>
    <lineage>
        <taxon>Bacteria</taxon>
        <taxon>Bacillati</taxon>
        <taxon>Bacillota</taxon>
        <taxon>Clostridia</taxon>
        <taxon>Eubacteriales</taxon>
        <taxon>Oscillospiraceae</taxon>
        <taxon>Flavonifractor</taxon>
    </lineage>
</organism>
<comment type="caution">
    <text evidence="1">The sequence shown here is derived from an EMBL/GenBank/DDBJ whole genome shotgun (WGS) entry which is preliminary data.</text>
</comment>
<proteinExistence type="predicted"/>
<reference evidence="1" key="2">
    <citation type="submission" date="2021-04" db="EMBL/GenBank/DDBJ databases">
        <authorList>
            <person name="Gilroy R."/>
        </authorList>
    </citation>
    <scope>NUCLEOTIDE SEQUENCE</scope>
    <source>
        <strain evidence="1">CHK189-11263</strain>
    </source>
</reference>
<protein>
    <submittedName>
        <fullName evidence="1">Uncharacterized protein</fullName>
    </submittedName>
</protein>
<dbReference type="AlphaFoldDB" id="A0A9D2MBM4"/>
<name>A0A9D2MBM4_9FIRM</name>
<dbReference type="Proteomes" id="UP000824208">
    <property type="component" value="Unassembled WGS sequence"/>
</dbReference>
<evidence type="ECO:0000313" key="1">
    <source>
        <dbReference type="EMBL" id="HJB57200.1"/>
    </source>
</evidence>
<accession>A0A9D2MBM4</accession>
<sequence>MQAPEDGSVLIHLFKDNDRYKDPVFVQINGKAYLIQRGVDVRVPRAVAEVLENQAKAREEAATRSEQLAGEFEQRTREIFGV</sequence>
<gene>
    <name evidence="1" type="ORF">H9714_06575</name>
</gene>
<dbReference type="EMBL" id="DWYC01000055">
    <property type="protein sequence ID" value="HJB57200.1"/>
    <property type="molecule type" value="Genomic_DNA"/>
</dbReference>
<evidence type="ECO:0000313" key="2">
    <source>
        <dbReference type="Proteomes" id="UP000824208"/>
    </source>
</evidence>